<proteinExistence type="predicted"/>
<gene>
    <name evidence="1" type="ORF">T11_4268</name>
</gene>
<sequence length="61" mass="7138">MQTWIMRKTHKATAVFERNSVLHEHYEQLAGGIENVAKANFLMLAADMQRNEMWRTNVAFT</sequence>
<evidence type="ECO:0000313" key="2">
    <source>
        <dbReference type="Proteomes" id="UP000055024"/>
    </source>
</evidence>
<dbReference type="Proteomes" id="UP000055024">
    <property type="component" value="Unassembled WGS sequence"/>
</dbReference>
<organism evidence="1 2">
    <name type="scientific">Trichinella zimbabwensis</name>
    <dbReference type="NCBI Taxonomy" id="268475"/>
    <lineage>
        <taxon>Eukaryota</taxon>
        <taxon>Metazoa</taxon>
        <taxon>Ecdysozoa</taxon>
        <taxon>Nematoda</taxon>
        <taxon>Enoplea</taxon>
        <taxon>Dorylaimia</taxon>
        <taxon>Trichinellida</taxon>
        <taxon>Trichinellidae</taxon>
        <taxon>Trichinella</taxon>
    </lineage>
</organism>
<name>A0A0V1HEH4_9BILA</name>
<dbReference type="EMBL" id="JYDP01000079">
    <property type="protein sequence ID" value="KRZ08970.1"/>
    <property type="molecule type" value="Genomic_DNA"/>
</dbReference>
<comment type="caution">
    <text evidence="1">The sequence shown here is derived from an EMBL/GenBank/DDBJ whole genome shotgun (WGS) entry which is preliminary data.</text>
</comment>
<reference evidence="1 2" key="1">
    <citation type="submission" date="2015-01" db="EMBL/GenBank/DDBJ databases">
        <title>Evolution of Trichinella species and genotypes.</title>
        <authorList>
            <person name="Korhonen P.K."/>
            <person name="Edoardo P."/>
            <person name="Giuseppe L.R."/>
            <person name="Gasser R.B."/>
        </authorList>
    </citation>
    <scope>NUCLEOTIDE SEQUENCE [LARGE SCALE GENOMIC DNA]</scope>
    <source>
        <strain evidence="1">ISS1029</strain>
    </source>
</reference>
<accession>A0A0V1HEH4</accession>
<dbReference type="OrthoDB" id="10290804at2759"/>
<evidence type="ECO:0000313" key="1">
    <source>
        <dbReference type="EMBL" id="KRZ08970.1"/>
    </source>
</evidence>
<dbReference type="AlphaFoldDB" id="A0A0V1HEH4"/>
<protein>
    <submittedName>
        <fullName evidence="1">Uncharacterized protein</fullName>
    </submittedName>
</protein>
<keyword evidence="2" id="KW-1185">Reference proteome</keyword>